<dbReference type="EMBL" id="KB445594">
    <property type="protein sequence ID" value="EMD85049.1"/>
    <property type="molecule type" value="Genomic_DNA"/>
</dbReference>
<keyword evidence="3" id="KW-1185">Reference proteome</keyword>
<feature type="chain" id="PRO_5004025891" evidence="1">
    <location>
        <begin position="22"/>
        <end position="110"/>
    </location>
</feature>
<dbReference type="Proteomes" id="UP000016936">
    <property type="component" value="Unassembled WGS sequence"/>
</dbReference>
<evidence type="ECO:0000256" key="1">
    <source>
        <dbReference type="SAM" id="SignalP"/>
    </source>
</evidence>
<evidence type="ECO:0000313" key="3">
    <source>
        <dbReference type="Proteomes" id="UP000016936"/>
    </source>
</evidence>
<dbReference type="AlphaFoldDB" id="M2TEV0"/>
<dbReference type="HOGENOM" id="CLU_2170617_0_0_1"/>
<feature type="signal peptide" evidence="1">
    <location>
        <begin position="1"/>
        <end position="21"/>
    </location>
</feature>
<accession>M2TEV0</accession>
<dbReference type="OrthoDB" id="10277851at2759"/>
<proteinExistence type="predicted"/>
<name>M2TEV0_COCH5</name>
<gene>
    <name evidence="2" type="ORF">COCHEDRAFT_1161733</name>
</gene>
<reference evidence="2 3" key="1">
    <citation type="journal article" date="2012" name="PLoS Pathog.">
        <title>Diverse lifestyles and strategies of plant pathogenesis encoded in the genomes of eighteen Dothideomycetes fungi.</title>
        <authorList>
            <person name="Ohm R.A."/>
            <person name="Feau N."/>
            <person name="Henrissat B."/>
            <person name="Schoch C.L."/>
            <person name="Horwitz B.A."/>
            <person name="Barry K.W."/>
            <person name="Condon B.J."/>
            <person name="Copeland A.C."/>
            <person name="Dhillon B."/>
            <person name="Glaser F."/>
            <person name="Hesse C.N."/>
            <person name="Kosti I."/>
            <person name="LaButti K."/>
            <person name="Lindquist E.A."/>
            <person name="Lucas S."/>
            <person name="Salamov A.A."/>
            <person name="Bradshaw R.E."/>
            <person name="Ciuffetti L."/>
            <person name="Hamelin R.C."/>
            <person name="Kema G.H.J."/>
            <person name="Lawrence C."/>
            <person name="Scott J.A."/>
            <person name="Spatafora J.W."/>
            <person name="Turgeon B.G."/>
            <person name="de Wit P.J.G.M."/>
            <person name="Zhong S."/>
            <person name="Goodwin S.B."/>
            <person name="Grigoriev I.V."/>
        </authorList>
    </citation>
    <scope>NUCLEOTIDE SEQUENCE [LARGE SCALE GENOMIC DNA]</scope>
    <source>
        <strain evidence="3">C5 / ATCC 48332 / race O</strain>
    </source>
</reference>
<organism evidence="2 3">
    <name type="scientific">Cochliobolus heterostrophus (strain C5 / ATCC 48332 / race O)</name>
    <name type="common">Southern corn leaf blight fungus</name>
    <name type="synonym">Bipolaris maydis</name>
    <dbReference type="NCBI Taxonomy" id="701091"/>
    <lineage>
        <taxon>Eukaryota</taxon>
        <taxon>Fungi</taxon>
        <taxon>Dikarya</taxon>
        <taxon>Ascomycota</taxon>
        <taxon>Pezizomycotina</taxon>
        <taxon>Dothideomycetes</taxon>
        <taxon>Pleosporomycetidae</taxon>
        <taxon>Pleosporales</taxon>
        <taxon>Pleosporineae</taxon>
        <taxon>Pleosporaceae</taxon>
        <taxon>Bipolaris</taxon>
    </lineage>
</organism>
<reference evidence="3" key="2">
    <citation type="journal article" date="2013" name="PLoS Genet.">
        <title>Comparative genome structure, secondary metabolite, and effector coding capacity across Cochliobolus pathogens.</title>
        <authorList>
            <person name="Condon B.J."/>
            <person name="Leng Y."/>
            <person name="Wu D."/>
            <person name="Bushley K.E."/>
            <person name="Ohm R.A."/>
            <person name="Otillar R."/>
            <person name="Martin J."/>
            <person name="Schackwitz W."/>
            <person name="Grimwood J."/>
            <person name="MohdZainudin N."/>
            <person name="Xue C."/>
            <person name="Wang R."/>
            <person name="Manning V.A."/>
            <person name="Dhillon B."/>
            <person name="Tu Z.J."/>
            <person name="Steffenson B.J."/>
            <person name="Salamov A."/>
            <person name="Sun H."/>
            <person name="Lowry S."/>
            <person name="LaButti K."/>
            <person name="Han J."/>
            <person name="Copeland A."/>
            <person name="Lindquist E."/>
            <person name="Barry K."/>
            <person name="Schmutz J."/>
            <person name="Baker S.E."/>
            <person name="Ciuffetti L.M."/>
            <person name="Grigoriev I.V."/>
            <person name="Zhong S."/>
            <person name="Turgeon B.G."/>
        </authorList>
    </citation>
    <scope>NUCLEOTIDE SEQUENCE [LARGE SCALE GENOMIC DNA]</scope>
    <source>
        <strain evidence="3">C5 / ATCC 48332 / race O</strain>
    </source>
</reference>
<sequence>MFFIISVTLLLLLAFLAFTSATAMKEYESKPRLFSKNSFIFTNTGSCTPETSMANTGVKLSLFKKKDPSPSTNPSSQLLVITISESFGLSKFIRLVFILFFNSKIVSFII</sequence>
<keyword evidence="1" id="KW-0732">Signal</keyword>
<protein>
    <submittedName>
        <fullName evidence="2">Uncharacterized protein</fullName>
    </submittedName>
</protein>
<evidence type="ECO:0000313" key="2">
    <source>
        <dbReference type="EMBL" id="EMD85049.1"/>
    </source>
</evidence>